<feature type="domain" description="Peroxisomal multifunctional enzyme type 2-like N-terminal" evidence="2">
    <location>
        <begin position="19"/>
        <end position="61"/>
    </location>
</feature>
<dbReference type="OrthoDB" id="60204at2759"/>
<dbReference type="Proteomes" id="UP000601435">
    <property type="component" value="Unassembled WGS sequence"/>
</dbReference>
<dbReference type="Pfam" id="PF22622">
    <property type="entry name" value="MFE-2_hydrat-2_N"/>
    <property type="match status" value="1"/>
</dbReference>
<dbReference type="AlphaFoldDB" id="A0A813C6E8"/>
<dbReference type="GO" id="GO:0004300">
    <property type="term" value="F:enoyl-CoA hydratase activity"/>
    <property type="evidence" value="ECO:0007669"/>
    <property type="project" value="TreeGrafter"/>
</dbReference>
<dbReference type="CDD" id="cd03448">
    <property type="entry name" value="HDE_HSD"/>
    <property type="match status" value="1"/>
</dbReference>
<dbReference type="GO" id="GO:0003857">
    <property type="term" value="F:(3S)-3-hydroxyacyl-CoA dehydrogenase (NAD+) activity"/>
    <property type="evidence" value="ECO:0007669"/>
    <property type="project" value="TreeGrafter"/>
</dbReference>
<dbReference type="EMBL" id="CAJNJA010086964">
    <property type="protein sequence ID" value="CAE7938732.1"/>
    <property type="molecule type" value="Genomic_DNA"/>
</dbReference>
<protein>
    <submittedName>
        <fullName evidence="3">HSD17B4 protein</fullName>
    </submittedName>
</protein>
<reference evidence="3" key="1">
    <citation type="submission" date="2021-02" db="EMBL/GenBank/DDBJ databases">
        <authorList>
            <person name="Dougan E. K."/>
            <person name="Rhodes N."/>
            <person name="Thang M."/>
            <person name="Chan C."/>
        </authorList>
    </citation>
    <scope>NUCLEOTIDE SEQUENCE</scope>
</reference>
<dbReference type="GO" id="GO:0005777">
    <property type="term" value="C:peroxisome"/>
    <property type="evidence" value="ECO:0007669"/>
    <property type="project" value="TreeGrafter"/>
</dbReference>
<dbReference type="PANTHER" id="PTHR13078:SF56">
    <property type="entry name" value="PEROXISOMAL MULTIFUNCTIONAL ENZYME TYPE 2"/>
    <property type="match status" value="1"/>
</dbReference>
<comment type="caution">
    <text evidence="3">The sequence shown here is derived from an EMBL/GenBank/DDBJ whole genome shotgun (WGS) entry which is preliminary data.</text>
</comment>
<dbReference type="InterPro" id="IPR002539">
    <property type="entry name" value="MaoC-like_dom"/>
</dbReference>
<evidence type="ECO:0000259" key="2">
    <source>
        <dbReference type="Pfam" id="PF22622"/>
    </source>
</evidence>
<organism evidence="3 4">
    <name type="scientific">Symbiodinium necroappetens</name>
    <dbReference type="NCBI Taxonomy" id="1628268"/>
    <lineage>
        <taxon>Eukaryota</taxon>
        <taxon>Sar</taxon>
        <taxon>Alveolata</taxon>
        <taxon>Dinophyceae</taxon>
        <taxon>Suessiales</taxon>
        <taxon>Symbiodiniaceae</taxon>
        <taxon>Symbiodinium</taxon>
    </lineage>
</organism>
<sequence length="296" mass="32272">MDGNSVGPVGGAKTVEPVEYNVRDLILYALGIGSEDLRYIYEKHEDFAAFPTYPVVLCYKGVSYDALPFPSPILAAFPNPPMRNSRGPLDAGISLERLAELPKGGGRLKLAGGVASAHKKGKGALVERAFDLMDDTGKVYYKFVDASYMVGADGFEDFGPVLTKPVTVPSTPPKHRVETKIDPRAASLYRLSGDYNPLHVDPEFAKMSGFDAPILHGKCTFGHATRALLDTLAAGDHRRFRSLQLRLVSPVIPGQTLVTEIWEVSTEDFLFQVLIKETGKVCIGNGRFRLTPASKM</sequence>
<dbReference type="SUPFAM" id="SSF54637">
    <property type="entry name" value="Thioesterase/thiol ester dehydrase-isomerase"/>
    <property type="match status" value="2"/>
</dbReference>
<accession>A0A813C6E8</accession>
<evidence type="ECO:0000313" key="3">
    <source>
        <dbReference type="EMBL" id="CAE7938732.1"/>
    </source>
</evidence>
<proteinExistence type="predicted"/>
<keyword evidence="4" id="KW-1185">Reference proteome</keyword>
<dbReference type="InterPro" id="IPR054357">
    <property type="entry name" value="MFE-2_N"/>
</dbReference>
<dbReference type="GO" id="GO:0006635">
    <property type="term" value="P:fatty acid beta-oxidation"/>
    <property type="evidence" value="ECO:0007669"/>
    <property type="project" value="TreeGrafter"/>
</dbReference>
<gene>
    <name evidence="3" type="primary">HSD17B4</name>
    <name evidence="3" type="ORF">SNEC2469_LOCUS33275</name>
</gene>
<dbReference type="GO" id="GO:0044594">
    <property type="term" value="F:17-beta-hydroxysteroid dehydrogenase (NAD+) activity"/>
    <property type="evidence" value="ECO:0007669"/>
    <property type="project" value="TreeGrafter"/>
</dbReference>
<dbReference type="PANTHER" id="PTHR13078">
    <property type="entry name" value="PEROXISOMAL MULTIFUNCTIONAL ENZYME TYPE 2-RELATED"/>
    <property type="match status" value="1"/>
</dbReference>
<feature type="domain" description="MaoC-like" evidence="1">
    <location>
        <begin position="168"/>
        <end position="269"/>
    </location>
</feature>
<evidence type="ECO:0000313" key="4">
    <source>
        <dbReference type="Proteomes" id="UP000601435"/>
    </source>
</evidence>
<dbReference type="InterPro" id="IPR029069">
    <property type="entry name" value="HotDog_dom_sf"/>
</dbReference>
<name>A0A813C6E8_9DINO</name>
<dbReference type="Pfam" id="PF01575">
    <property type="entry name" value="MaoC_dehydratas"/>
    <property type="match status" value="1"/>
</dbReference>
<dbReference type="Gene3D" id="3.10.129.10">
    <property type="entry name" value="Hotdog Thioesterase"/>
    <property type="match status" value="2"/>
</dbReference>
<evidence type="ECO:0000259" key="1">
    <source>
        <dbReference type="Pfam" id="PF01575"/>
    </source>
</evidence>